<dbReference type="Proteomes" id="UP001293593">
    <property type="component" value="Unassembled WGS sequence"/>
</dbReference>
<gene>
    <name evidence="4" type="ORF">QN277_002255</name>
</gene>
<evidence type="ECO:0000313" key="4">
    <source>
        <dbReference type="EMBL" id="KAK4285573.1"/>
    </source>
</evidence>
<feature type="compositionally biased region" description="Polar residues" evidence="2">
    <location>
        <begin position="753"/>
        <end position="764"/>
    </location>
</feature>
<comment type="caution">
    <text evidence="4">The sequence shown here is derived from an EMBL/GenBank/DDBJ whole genome shotgun (WGS) entry which is preliminary data.</text>
</comment>
<dbReference type="Gene3D" id="2.60.200.20">
    <property type="match status" value="1"/>
</dbReference>
<feature type="compositionally biased region" description="Polar residues" evidence="2">
    <location>
        <begin position="671"/>
        <end position="682"/>
    </location>
</feature>
<accession>A0AAE1THN9</accession>
<feature type="region of interest" description="Disordered" evidence="2">
    <location>
        <begin position="702"/>
        <end position="764"/>
    </location>
</feature>
<dbReference type="InterPro" id="IPR050923">
    <property type="entry name" value="Cell_Proc_Reg/RNA_Proc"/>
</dbReference>
<feature type="coiled-coil region" evidence="1">
    <location>
        <begin position="337"/>
        <end position="364"/>
    </location>
</feature>
<evidence type="ECO:0000259" key="3">
    <source>
        <dbReference type="PROSITE" id="PS50006"/>
    </source>
</evidence>
<dbReference type="InterPro" id="IPR008984">
    <property type="entry name" value="SMAD_FHA_dom_sf"/>
</dbReference>
<keyword evidence="1" id="KW-0175">Coiled coil</keyword>
<organism evidence="4 5">
    <name type="scientific">Acacia crassicarpa</name>
    <name type="common">northern wattle</name>
    <dbReference type="NCBI Taxonomy" id="499986"/>
    <lineage>
        <taxon>Eukaryota</taxon>
        <taxon>Viridiplantae</taxon>
        <taxon>Streptophyta</taxon>
        <taxon>Embryophyta</taxon>
        <taxon>Tracheophyta</taxon>
        <taxon>Spermatophyta</taxon>
        <taxon>Magnoliopsida</taxon>
        <taxon>eudicotyledons</taxon>
        <taxon>Gunneridae</taxon>
        <taxon>Pentapetalae</taxon>
        <taxon>rosids</taxon>
        <taxon>fabids</taxon>
        <taxon>Fabales</taxon>
        <taxon>Fabaceae</taxon>
        <taxon>Caesalpinioideae</taxon>
        <taxon>mimosoid clade</taxon>
        <taxon>Acacieae</taxon>
        <taxon>Acacia</taxon>
    </lineage>
</organism>
<evidence type="ECO:0000256" key="2">
    <source>
        <dbReference type="SAM" id="MobiDB-lite"/>
    </source>
</evidence>
<feature type="compositionally biased region" description="Polar residues" evidence="2">
    <location>
        <begin position="53"/>
        <end position="64"/>
    </location>
</feature>
<feature type="compositionally biased region" description="Polar residues" evidence="2">
    <location>
        <begin position="85"/>
        <end position="102"/>
    </location>
</feature>
<feature type="region of interest" description="Disordered" evidence="2">
    <location>
        <begin position="635"/>
        <end position="685"/>
    </location>
</feature>
<dbReference type="EMBL" id="JAWXYG010000001">
    <property type="protein sequence ID" value="KAK4285573.1"/>
    <property type="molecule type" value="Genomic_DNA"/>
</dbReference>
<dbReference type="InterPro" id="IPR000253">
    <property type="entry name" value="FHA_dom"/>
</dbReference>
<proteinExistence type="predicted"/>
<feature type="region of interest" description="Disordered" evidence="2">
    <location>
        <begin position="1"/>
        <end position="102"/>
    </location>
</feature>
<dbReference type="Pfam" id="PF00498">
    <property type="entry name" value="FHA"/>
    <property type="match status" value="1"/>
</dbReference>
<feature type="region of interest" description="Disordered" evidence="2">
    <location>
        <begin position="365"/>
        <end position="416"/>
    </location>
</feature>
<dbReference type="CDD" id="cd22677">
    <property type="entry name" value="FHA_Kanadaptin"/>
    <property type="match status" value="1"/>
</dbReference>
<dbReference type="SMART" id="SM00240">
    <property type="entry name" value="FHA"/>
    <property type="match status" value="1"/>
</dbReference>
<evidence type="ECO:0000313" key="5">
    <source>
        <dbReference type="Proteomes" id="UP001293593"/>
    </source>
</evidence>
<evidence type="ECO:0000256" key="1">
    <source>
        <dbReference type="SAM" id="Coils"/>
    </source>
</evidence>
<keyword evidence="5" id="KW-1185">Reference proteome</keyword>
<dbReference type="SUPFAM" id="SSF49879">
    <property type="entry name" value="SMAD/FHA domain"/>
    <property type="match status" value="1"/>
</dbReference>
<feature type="compositionally biased region" description="Acidic residues" evidence="2">
    <location>
        <begin position="382"/>
        <end position="395"/>
    </location>
</feature>
<sequence>MGSPPESPNLSANPETKSADELASSSSSCPPFGGASVNSMESAMGPPPPKIPNASQPDSVQVNLNAAEGQPRSETPPELIEKNPESSSGRVRAKSSTTKQPQCTEVPYKIPAWSGAPSHEFYLEVLKEGCIIDKLDVYEKGAYMFGRLDLCDFVLEHPTISRFHAVIQFKRSGQAYLYDLGSTHGTFLNKDQVEKNTYVDLHVGDVIRFGRSSRLFIFQGPSHLMLPETDVKITREVKMREQMLDREASLQRARLEASLADGISWGMGEDAIEEDEDDSEEVTWQSYKGQLTEKQEKTREKITKRMEKIANMKKEINAIRVKDISQGGLTQGQQVQIARNEQRITQMMEELENLEETLNDSIRESIGARSGKLSGGKKKGPDEDEEEYLSDDDEFFDRTKKKPTHQKADGSQSIETADTLLDKKEAIIKEMCEKKELLLIEKNKMSSESDVQGEVGDTLDAYMSGLSCQLVHDKSVQLEKDLSTLQSELDRICYLLKIADPSGEAAKKRELKAKELKPAEEAVSIIKKKQTVESQRSGETCAKECKQKPHAETQNIVEPSGKADAMISLDKSEGSSAKMDDENVVYSVPKPQWLGAVGDKITTDTQQNADALDLHERDDERELFIDYKDRDKILGTNGDAKATEECNIESAAPGLILRKRKQVEKSEANDQDASQQPASSTMGPGLVAEDAVALLLKHKRGYYASDGERGNENRGASDTNNKSRRVLGPEKPSFLSDDTDYDTWVPPKGQSGDGRTSLNEKYGY</sequence>
<protein>
    <recommendedName>
        <fullName evidence="3">FHA domain-containing protein</fullName>
    </recommendedName>
</protein>
<dbReference type="PANTHER" id="PTHR23308">
    <property type="entry name" value="NUCLEAR INHIBITOR OF PROTEIN PHOSPHATASE-1"/>
    <property type="match status" value="1"/>
</dbReference>
<dbReference type="PROSITE" id="PS50006">
    <property type="entry name" value="FHA_DOMAIN"/>
    <property type="match status" value="1"/>
</dbReference>
<dbReference type="AlphaFoldDB" id="A0AAE1THN9"/>
<dbReference type="FunFam" id="2.60.200.20:FF:000053">
    <property type="entry name" value="Os06g0275900 protein"/>
    <property type="match status" value="1"/>
</dbReference>
<name>A0AAE1THN9_9FABA</name>
<feature type="domain" description="FHA" evidence="3">
    <location>
        <begin position="143"/>
        <end position="193"/>
    </location>
</feature>
<reference evidence="4" key="1">
    <citation type="submission" date="2023-10" db="EMBL/GenBank/DDBJ databases">
        <title>Chromosome-level genome of the transformable northern wattle, Acacia crassicarpa.</title>
        <authorList>
            <person name="Massaro I."/>
            <person name="Sinha N.R."/>
            <person name="Poethig S."/>
            <person name="Leichty A.R."/>
        </authorList>
    </citation>
    <scope>NUCLEOTIDE SEQUENCE</scope>
    <source>
        <strain evidence="4">Acra3RX</strain>
        <tissue evidence="4">Leaf</tissue>
    </source>
</reference>